<reference evidence="2" key="1">
    <citation type="submission" date="2018-02" db="EMBL/GenBank/DDBJ databases">
        <authorList>
            <person name="Hausmann B."/>
        </authorList>
    </citation>
    <scope>NUCLEOTIDE SEQUENCE [LARGE SCALE GENOMIC DNA]</scope>
    <source>
        <strain evidence="2">Peat soil MAG SbF1</strain>
    </source>
</reference>
<evidence type="ECO:0000313" key="2">
    <source>
        <dbReference type="Proteomes" id="UP000238916"/>
    </source>
</evidence>
<dbReference type="Proteomes" id="UP000238916">
    <property type="component" value="Unassembled WGS sequence"/>
</dbReference>
<dbReference type="EMBL" id="OMOF01000714">
    <property type="protein sequence ID" value="SPF54263.1"/>
    <property type="molecule type" value="Genomic_DNA"/>
</dbReference>
<proteinExistence type="predicted"/>
<gene>
    <name evidence="1" type="ORF">SBF1_7410001</name>
</gene>
<accession>A0A2U3LQR6</accession>
<sequence>MLAGINRIMKNLGYRKCLKLYELLEIGCQIYRSRVTPRNKKSQNSACRRNT</sequence>
<protein>
    <submittedName>
        <fullName evidence="1">Uncharacterized protein</fullName>
    </submittedName>
</protein>
<name>A0A2U3LQR6_9FIRM</name>
<organism evidence="1 2">
    <name type="scientific">Candidatus Desulfosporosinus infrequens</name>
    <dbReference type="NCBI Taxonomy" id="2043169"/>
    <lineage>
        <taxon>Bacteria</taxon>
        <taxon>Bacillati</taxon>
        <taxon>Bacillota</taxon>
        <taxon>Clostridia</taxon>
        <taxon>Eubacteriales</taxon>
        <taxon>Desulfitobacteriaceae</taxon>
        <taxon>Desulfosporosinus</taxon>
    </lineage>
</organism>
<evidence type="ECO:0000313" key="1">
    <source>
        <dbReference type="EMBL" id="SPF54263.1"/>
    </source>
</evidence>
<dbReference type="AlphaFoldDB" id="A0A2U3LQR6"/>